<dbReference type="SUPFAM" id="SSF55785">
    <property type="entry name" value="PYP-like sensor domain (PAS domain)"/>
    <property type="match status" value="1"/>
</dbReference>
<dbReference type="EMBL" id="CP041372">
    <property type="protein sequence ID" value="QKS71599.1"/>
    <property type="molecule type" value="Genomic_DNA"/>
</dbReference>
<dbReference type="Pfam" id="PF00990">
    <property type="entry name" value="GGDEF"/>
    <property type="match status" value="1"/>
</dbReference>
<dbReference type="PANTHER" id="PTHR44757:SF2">
    <property type="entry name" value="BIOFILM ARCHITECTURE MAINTENANCE PROTEIN MBAA"/>
    <property type="match status" value="1"/>
</dbReference>
<dbReference type="InterPro" id="IPR052155">
    <property type="entry name" value="Biofilm_reg_signaling"/>
</dbReference>
<dbReference type="InterPro" id="IPR000160">
    <property type="entry name" value="GGDEF_dom"/>
</dbReference>
<dbReference type="NCBIfam" id="TIGR00229">
    <property type="entry name" value="sensory_box"/>
    <property type="match status" value="1"/>
</dbReference>
<dbReference type="RefSeq" id="WP_176009634.1">
    <property type="nucleotide sequence ID" value="NZ_CP041372.2"/>
</dbReference>
<sequence length="520" mass="60707">MTPVIIYTFAYLFPSFLLFYLAVTILVRNIKRTEHVLLAVYMFLYLGLFMGEFVRHLSPMENSPAIVAYWFGNFGILIPGVFIHFFAKFSGFYKKMPRFLYPWIFYIGVIPIILTFTTQSNVINSQEFNQVGYWIYPVFNANYLITMSVASFFGALVAIALYFSWRKQKQPEKKRIYFTLFIFSVICIIWVVVFGFIQLRGILPPYSYIYSGIIWVVAMVYAISKMEFLETYGTRFKTLYEMNPLAILVVDERGKISSANPAATNLLQLENNRVLHEYIAEKRRMEWDEVFATMYTTLTNLKNYETKLVNRQGEERYVLVDSDFVRIDLLPHALIIIQDVDERYEAEKTIRFLAYHDPLTQLPNRRAFYERMEKQLQTAEHVAIFIIDLDGFKSVNDTYGHHIGDEFLKHVAWILTSVFNGDSEAARVGGDEFYAWQTFQTFDEVEERGLGVLRAMKEHPFNEDAMLIDVKASVGISSTLMGNRKTEQLIYEADVAMYDIKKKDKNSYKVYTPKRPVNSK</sequence>
<feature type="transmembrane region" description="Helical" evidence="1">
    <location>
        <begin position="205"/>
        <end position="223"/>
    </location>
</feature>
<keyword evidence="1" id="KW-1133">Transmembrane helix</keyword>
<dbReference type="InterPro" id="IPR000014">
    <property type="entry name" value="PAS"/>
</dbReference>
<keyword evidence="4" id="KW-1185">Reference proteome</keyword>
<evidence type="ECO:0000313" key="4">
    <source>
        <dbReference type="Proteomes" id="UP000318138"/>
    </source>
</evidence>
<accession>A0A859FEJ9</accession>
<dbReference type="Proteomes" id="UP000318138">
    <property type="component" value="Chromosome"/>
</dbReference>
<dbReference type="CDD" id="cd00130">
    <property type="entry name" value="PAS"/>
    <property type="match status" value="1"/>
</dbReference>
<feature type="transmembrane region" description="Helical" evidence="1">
    <location>
        <begin position="99"/>
        <end position="123"/>
    </location>
</feature>
<dbReference type="PROSITE" id="PS50887">
    <property type="entry name" value="GGDEF"/>
    <property type="match status" value="1"/>
</dbReference>
<evidence type="ECO:0000259" key="2">
    <source>
        <dbReference type="PROSITE" id="PS50887"/>
    </source>
</evidence>
<keyword evidence="1" id="KW-0812">Transmembrane</keyword>
<dbReference type="InterPro" id="IPR029787">
    <property type="entry name" value="Nucleotide_cyclase"/>
</dbReference>
<feature type="transmembrane region" description="Helical" evidence="1">
    <location>
        <begin position="6"/>
        <end position="27"/>
    </location>
</feature>
<dbReference type="AlphaFoldDB" id="A0A859FEJ9"/>
<keyword evidence="1" id="KW-0472">Membrane</keyword>
<dbReference type="GO" id="GO:0006355">
    <property type="term" value="P:regulation of DNA-templated transcription"/>
    <property type="evidence" value="ECO:0007669"/>
    <property type="project" value="InterPro"/>
</dbReference>
<gene>
    <name evidence="3" type="ORF">FLK61_33465</name>
</gene>
<evidence type="ECO:0000256" key="1">
    <source>
        <dbReference type="SAM" id="Phobius"/>
    </source>
</evidence>
<dbReference type="Pfam" id="PF00989">
    <property type="entry name" value="PAS"/>
    <property type="match status" value="1"/>
</dbReference>
<name>A0A859FEJ9_9BACI</name>
<dbReference type="InterPro" id="IPR043128">
    <property type="entry name" value="Rev_trsase/Diguanyl_cyclase"/>
</dbReference>
<feature type="transmembrane region" description="Helical" evidence="1">
    <location>
        <begin position="143"/>
        <end position="165"/>
    </location>
</feature>
<dbReference type="PANTHER" id="PTHR44757">
    <property type="entry name" value="DIGUANYLATE CYCLASE DGCP"/>
    <property type="match status" value="1"/>
</dbReference>
<dbReference type="NCBIfam" id="TIGR00254">
    <property type="entry name" value="GGDEF"/>
    <property type="match status" value="1"/>
</dbReference>
<dbReference type="KEGG" id="psua:FLK61_33465"/>
<feature type="transmembrane region" description="Helical" evidence="1">
    <location>
        <begin position="66"/>
        <end position="87"/>
    </location>
</feature>
<dbReference type="Gene3D" id="3.30.450.20">
    <property type="entry name" value="PAS domain"/>
    <property type="match status" value="1"/>
</dbReference>
<dbReference type="CDD" id="cd01949">
    <property type="entry name" value="GGDEF"/>
    <property type="match status" value="1"/>
</dbReference>
<dbReference type="SMART" id="SM00267">
    <property type="entry name" value="GGDEF"/>
    <property type="match status" value="1"/>
</dbReference>
<protein>
    <submittedName>
        <fullName evidence="3">Diguanylate cyclase</fullName>
    </submittedName>
</protein>
<evidence type="ECO:0000313" key="3">
    <source>
        <dbReference type="EMBL" id="QKS71599.1"/>
    </source>
</evidence>
<proteinExistence type="predicted"/>
<feature type="transmembrane region" description="Helical" evidence="1">
    <location>
        <begin position="177"/>
        <end position="199"/>
    </location>
</feature>
<feature type="domain" description="GGDEF" evidence="2">
    <location>
        <begin position="380"/>
        <end position="513"/>
    </location>
</feature>
<reference evidence="4" key="1">
    <citation type="submission" date="2019-07" db="EMBL/GenBank/DDBJ databases">
        <title>Bacillus alkalisoli sp. nov. isolated from saline soil.</title>
        <authorList>
            <person name="Sun J.-Q."/>
            <person name="Xu L."/>
        </authorList>
    </citation>
    <scope>NUCLEOTIDE SEQUENCE [LARGE SCALE GENOMIC DNA]</scope>
    <source>
        <strain evidence="4">M4U3P1</strain>
    </source>
</reference>
<dbReference type="InterPro" id="IPR013767">
    <property type="entry name" value="PAS_fold"/>
</dbReference>
<dbReference type="Gene3D" id="3.30.70.270">
    <property type="match status" value="1"/>
</dbReference>
<dbReference type="SUPFAM" id="SSF55073">
    <property type="entry name" value="Nucleotide cyclase"/>
    <property type="match status" value="1"/>
</dbReference>
<dbReference type="InterPro" id="IPR035965">
    <property type="entry name" value="PAS-like_dom_sf"/>
</dbReference>
<organism evidence="3 4">
    <name type="scientific">Paenalkalicoccus suaedae</name>
    <dbReference type="NCBI Taxonomy" id="2592382"/>
    <lineage>
        <taxon>Bacteria</taxon>
        <taxon>Bacillati</taxon>
        <taxon>Bacillota</taxon>
        <taxon>Bacilli</taxon>
        <taxon>Bacillales</taxon>
        <taxon>Bacillaceae</taxon>
        <taxon>Paenalkalicoccus</taxon>
    </lineage>
</organism>
<feature type="transmembrane region" description="Helical" evidence="1">
    <location>
        <begin position="36"/>
        <end position="54"/>
    </location>
</feature>